<keyword evidence="2" id="KW-1185">Reference proteome</keyword>
<name>A0A0E0I0L8_ORYNI</name>
<dbReference type="HOGENOM" id="CLU_434392_0_0_1"/>
<organism evidence="1">
    <name type="scientific">Oryza nivara</name>
    <name type="common">Indian wild rice</name>
    <name type="synonym">Oryza sativa f. spontanea</name>
    <dbReference type="NCBI Taxonomy" id="4536"/>
    <lineage>
        <taxon>Eukaryota</taxon>
        <taxon>Viridiplantae</taxon>
        <taxon>Streptophyta</taxon>
        <taxon>Embryophyta</taxon>
        <taxon>Tracheophyta</taxon>
        <taxon>Spermatophyta</taxon>
        <taxon>Magnoliopsida</taxon>
        <taxon>Liliopsida</taxon>
        <taxon>Poales</taxon>
        <taxon>Poaceae</taxon>
        <taxon>BOP clade</taxon>
        <taxon>Oryzoideae</taxon>
        <taxon>Oryzeae</taxon>
        <taxon>Oryzinae</taxon>
        <taxon>Oryza</taxon>
    </lineage>
</organism>
<dbReference type="AlphaFoldDB" id="A0A0E0I0L8"/>
<proteinExistence type="predicted"/>
<dbReference type="Proteomes" id="UP000006591">
    <property type="component" value="Chromosome 7"/>
</dbReference>
<dbReference type="SUPFAM" id="SSF53474">
    <property type="entry name" value="alpha/beta-Hydrolases"/>
    <property type="match status" value="1"/>
</dbReference>
<dbReference type="InterPro" id="IPR029058">
    <property type="entry name" value="AB_hydrolase_fold"/>
</dbReference>
<dbReference type="EnsemblPlants" id="ONIVA07G12420.1">
    <property type="protein sequence ID" value="ONIVA07G12420.1"/>
    <property type="gene ID" value="ONIVA07G12420"/>
</dbReference>
<dbReference type="Gene3D" id="3.40.50.1820">
    <property type="entry name" value="alpha/beta hydrolase"/>
    <property type="match status" value="1"/>
</dbReference>
<reference evidence="1" key="2">
    <citation type="submission" date="2018-04" db="EMBL/GenBank/DDBJ databases">
        <title>OnivRS2 (Oryza nivara Reference Sequence Version 2).</title>
        <authorList>
            <person name="Zhang J."/>
            <person name="Kudrna D."/>
            <person name="Lee S."/>
            <person name="Talag J."/>
            <person name="Rajasekar S."/>
            <person name="Welchert J."/>
            <person name="Hsing Y.-I."/>
            <person name="Wing R.A."/>
        </authorList>
    </citation>
    <scope>NUCLEOTIDE SEQUENCE [LARGE SCALE GENOMIC DNA]</scope>
    <source>
        <strain evidence="1">SL10</strain>
    </source>
</reference>
<protein>
    <recommendedName>
        <fullName evidence="3">Fungal lipase-like domain-containing protein</fullName>
    </recommendedName>
</protein>
<evidence type="ECO:0000313" key="2">
    <source>
        <dbReference type="Proteomes" id="UP000006591"/>
    </source>
</evidence>
<accession>A0A0E0I0L8</accession>
<dbReference type="PANTHER" id="PTHR31479">
    <property type="entry name" value="ALPHA/BETA-HYDROLASES SUPERFAMILY PROTEIN"/>
    <property type="match status" value="1"/>
</dbReference>
<dbReference type="eggNOG" id="ENOG502RRQ2">
    <property type="taxonomic scope" value="Eukaryota"/>
</dbReference>
<reference evidence="1" key="1">
    <citation type="submission" date="2015-04" db="UniProtKB">
        <authorList>
            <consortium name="EnsemblPlants"/>
        </authorList>
    </citation>
    <scope>IDENTIFICATION</scope>
    <source>
        <strain evidence="1">SL10</strain>
    </source>
</reference>
<sequence length="630" mass="71394">MDLYLDLKVMVNTLPESKRSHLANKEVQNLVATIDKGTGSGCGGHGDGVASSGLWDTHSALLWRWTWGGAMMAEKDYNLPTFLFNPPQVSLAPAIDVLLPTKKARRSIHAASSFLKARMDKVLKPHKERMEKLFEQLSPWAPELYVHERDLICKGYISYFEQREQVKERFRGVGKSAMALSYRDMLFAAFGKEKERPHLLPTARLWKNSSMDGDAHDLQQWWRPDLKATQQNRAGEDLGARDGEEGSRRRGFLRDFLDLDFDHADCFDNSGPVHMMAKNGAGSPRTVVDWGKEEHRRCVAACLIKGVYIIENDSTRRRVHTNALAPPWWENFGFNLLDVIRDDSDHDDQFIIGAIYEHVPPLGEPAHPLSPHYVVAFRGTMISHPKALIDLYLDAKIMVNTLKESKRSRLANTAVKKLVATIDKGMGGACGHGTAGSCIVWLAGHSLGASLALDVGRAMMVEQGYNLPTFLFNPPQVSPTPAIDVLLPIEKAQKAKRNIYAVSYFVKAGLGKVLNPHKERMENLFKRLSPWAPELYVHERDVICKGYIDYFEQRQQVQERFRAVATSAMTLSYRDMFFSMFGMEKEQPHLLPSVRLWKSTSKDEDAHALQQWWKPMGEQSLSVRRYSYPL</sequence>
<dbReference type="STRING" id="4536.A0A0E0I0L8"/>
<dbReference type="OMA" id="HSISECV"/>
<evidence type="ECO:0000313" key="1">
    <source>
        <dbReference type="EnsemblPlants" id="ONIVA07G12420.1"/>
    </source>
</evidence>
<dbReference type="Gramene" id="ONIVA07G12420.1">
    <property type="protein sequence ID" value="ONIVA07G12420.1"/>
    <property type="gene ID" value="ONIVA07G12420"/>
</dbReference>
<evidence type="ECO:0008006" key="3">
    <source>
        <dbReference type="Google" id="ProtNLM"/>
    </source>
</evidence>
<dbReference type="PANTHER" id="PTHR31479:SF25">
    <property type="entry name" value="OS07G0527900 PROTEIN"/>
    <property type="match status" value="1"/>
</dbReference>